<comment type="subcellular location">
    <subcellularLocation>
        <location evidence="1">Nucleus</location>
        <location evidence="1">Nucleolus</location>
    </subcellularLocation>
</comment>
<evidence type="ECO:0000313" key="12">
    <source>
        <dbReference type="Proteomes" id="UP000789831"/>
    </source>
</evidence>
<dbReference type="InterPro" id="IPR007264">
    <property type="entry name" value="H/ACA_rnp_Nop10"/>
</dbReference>
<dbReference type="EMBL" id="CAJVPL010000948">
    <property type="protein sequence ID" value="CAG8542534.1"/>
    <property type="molecule type" value="Genomic_DNA"/>
</dbReference>
<evidence type="ECO:0000313" key="11">
    <source>
        <dbReference type="EMBL" id="CAG8542534.1"/>
    </source>
</evidence>
<keyword evidence="6" id="KW-0539">Nucleus</keyword>
<protein>
    <recommendedName>
        <fullName evidence="3">H/ACA ribonucleoprotein complex subunit NOP10</fullName>
    </recommendedName>
    <alternativeName>
        <fullName evidence="8">Nucleolar protein 10</fullName>
    </alternativeName>
    <alternativeName>
        <fullName evidence="9">Nucleolar protein family A member 3</fullName>
    </alternativeName>
    <alternativeName>
        <fullName evidence="10">snoRNP protein NOP10</fullName>
    </alternativeName>
</protein>
<dbReference type="PANTHER" id="PTHR13305">
    <property type="entry name" value="RIBOSOME BIOGENESIS PROTEIN NOP10"/>
    <property type="match status" value="1"/>
</dbReference>
<dbReference type="AlphaFoldDB" id="A0A9N9ATD0"/>
<dbReference type="FunFam" id="4.10.80.300:FF:000001">
    <property type="entry name" value="H/ACA ribonucleoprotein complex subunit 3"/>
    <property type="match status" value="1"/>
</dbReference>
<dbReference type="GO" id="GO:1904874">
    <property type="term" value="P:positive regulation of telomerase RNA localization to Cajal body"/>
    <property type="evidence" value="ECO:0007669"/>
    <property type="project" value="TreeGrafter"/>
</dbReference>
<dbReference type="GO" id="GO:0031120">
    <property type="term" value="P:snRNA pseudouridine synthesis"/>
    <property type="evidence" value="ECO:0007669"/>
    <property type="project" value="TreeGrafter"/>
</dbReference>
<evidence type="ECO:0000256" key="4">
    <source>
        <dbReference type="ARBA" id="ARBA00022517"/>
    </source>
</evidence>
<evidence type="ECO:0000256" key="8">
    <source>
        <dbReference type="ARBA" id="ARBA00030185"/>
    </source>
</evidence>
<dbReference type="GO" id="GO:0070034">
    <property type="term" value="F:telomerase RNA binding"/>
    <property type="evidence" value="ECO:0007669"/>
    <property type="project" value="TreeGrafter"/>
</dbReference>
<dbReference type="GO" id="GO:0031429">
    <property type="term" value="C:box H/ACA snoRNP complex"/>
    <property type="evidence" value="ECO:0007669"/>
    <property type="project" value="TreeGrafter"/>
</dbReference>
<comment type="caution">
    <text evidence="11">The sequence shown here is derived from an EMBL/GenBank/DDBJ whole genome shotgun (WGS) entry which is preliminary data.</text>
</comment>
<dbReference type="InterPro" id="IPR036756">
    <property type="entry name" value="H/ACA_rnp_Nop10_sf"/>
</dbReference>
<dbReference type="Proteomes" id="UP000789831">
    <property type="component" value="Unassembled WGS sequence"/>
</dbReference>
<keyword evidence="7" id="KW-0687">Ribonucleoprotein</keyword>
<organism evidence="11 12">
    <name type="scientific">Ambispora gerdemannii</name>
    <dbReference type="NCBI Taxonomy" id="144530"/>
    <lineage>
        <taxon>Eukaryota</taxon>
        <taxon>Fungi</taxon>
        <taxon>Fungi incertae sedis</taxon>
        <taxon>Mucoromycota</taxon>
        <taxon>Glomeromycotina</taxon>
        <taxon>Glomeromycetes</taxon>
        <taxon>Archaeosporales</taxon>
        <taxon>Ambisporaceae</taxon>
        <taxon>Ambispora</taxon>
    </lineage>
</organism>
<accession>A0A9N9ATD0</accession>
<evidence type="ECO:0000256" key="2">
    <source>
        <dbReference type="ARBA" id="ARBA00009462"/>
    </source>
</evidence>
<gene>
    <name evidence="11" type="ORF">AGERDE_LOCUS6258</name>
</gene>
<evidence type="ECO:0000256" key="9">
    <source>
        <dbReference type="ARBA" id="ARBA00031779"/>
    </source>
</evidence>
<dbReference type="OrthoDB" id="13807at2759"/>
<dbReference type="GO" id="GO:0031118">
    <property type="term" value="P:rRNA pseudouridine synthesis"/>
    <property type="evidence" value="ECO:0007669"/>
    <property type="project" value="TreeGrafter"/>
</dbReference>
<evidence type="ECO:0000256" key="10">
    <source>
        <dbReference type="ARBA" id="ARBA00032266"/>
    </source>
</evidence>
<evidence type="ECO:0000256" key="7">
    <source>
        <dbReference type="ARBA" id="ARBA00023274"/>
    </source>
</evidence>
<dbReference type="Pfam" id="PF04135">
    <property type="entry name" value="Nop10p"/>
    <property type="match status" value="1"/>
</dbReference>
<keyword evidence="5" id="KW-0698">rRNA processing</keyword>
<dbReference type="PANTHER" id="PTHR13305:SF0">
    <property type="entry name" value="H_ACA RIBONUCLEOPROTEIN COMPLEX SUBUNIT 3"/>
    <property type="match status" value="1"/>
</dbReference>
<name>A0A9N9ATD0_9GLOM</name>
<dbReference type="GO" id="GO:0030515">
    <property type="term" value="F:snoRNA binding"/>
    <property type="evidence" value="ECO:0007669"/>
    <property type="project" value="InterPro"/>
</dbReference>
<comment type="similarity">
    <text evidence="2">Belongs to the NOP10 family.</text>
</comment>
<sequence>MHLMYYLDANGNRIYTMKRLSPTGEVTKSAHPAKFSPDDKFSQHRVTLKKRFNLLLTQQQQKDF</sequence>
<proteinExistence type="inferred from homology"/>
<dbReference type="SUPFAM" id="SSF144210">
    <property type="entry name" value="Nop10-like SnoRNP"/>
    <property type="match status" value="1"/>
</dbReference>
<evidence type="ECO:0000256" key="1">
    <source>
        <dbReference type="ARBA" id="ARBA00004604"/>
    </source>
</evidence>
<keyword evidence="4" id="KW-0690">Ribosome biogenesis</keyword>
<keyword evidence="12" id="KW-1185">Reference proteome</keyword>
<dbReference type="Gene3D" id="4.10.80.300">
    <property type="match status" value="1"/>
</dbReference>
<reference evidence="11" key="1">
    <citation type="submission" date="2021-06" db="EMBL/GenBank/DDBJ databases">
        <authorList>
            <person name="Kallberg Y."/>
            <person name="Tangrot J."/>
            <person name="Rosling A."/>
        </authorList>
    </citation>
    <scope>NUCLEOTIDE SEQUENCE</scope>
    <source>
        <strain evidence="11">MT106</strain>
    </source>
</reference>
<evidence type="ECO:0000256" key="6">
    <source>
        <dbReference type="ARBA" id="ARBA00023242"/>
    </source>
</evidence>
<evidence type="ECO:0000256" key="5">
    <source>
        <dbReference type="ARBA" id="ARBA00022552"/>
    </source>
</evidence>
<evidence type="ECO:0000256" key="3">
    <source>
        <dbReference type="ARBA" id="ARBA00021838"/>
    </source>
</evidence>